<dbReference type="AlphaFoldDB" id="A0A7G5GWH6"/>
<sequence>MNSTPVADEEQLYRSIYRTPWHKYVDPDGRPTSRNFKLRPKDEGKLSVDAASLTTPEHSVRDLSKFALASLANSDVKAIELSTFHDPCTVEEHGFDNPAHAYIWGMDEEDDIKPALLARTATVILK</sequence>
<name>A0A7G5GWH6_9BACT</name>
<evidence type="ECO:0000313" key="1">
    <source>
        <dbReference type="EMBL" id="QMW03218.1"/>
    </source>
</evidence>
<gene>
    <name evidence="1" type="ORF">H3H32_36020</name>
</gene>
<reference evidence="1 2" key="1">
    <citation type="submission" date="2020-07" db="EMBL/GenBank/DDBJ databases">
        <title>Spirosoma foliorum sp. nov., isolated from the leaves on the Nejang mountain Korea, Republic of.</title>
        <authorList>
            <person name="Ho H."/>
            <person name="Lee Y.-J."/>
            <person name="Nurcahyanto D.-A."/>
            <person name="Kim S.-G."/>
        </authorList>
    </citation>
    <scope>NUCLEOTIDE SEQUENCE [LARGE SCALE GENOMIC DNA]</scope>
    <source>
        <strain evidence="1 2">PL0136</strain>
    </source>
</reference>
<organism evidence="1 2">
    <name type="scientific">Spirosoma foliorum</name>
    <dbReference type="NCBI Taxonomy" id="2710596"/>
    <lineage>
        <taxon>Bacteria</taxon>
        <taxon>Pseudomonadati</taxon>
        <taxon>Bacteroidota</taxon>
        <taxon>Cytophagia</taxon>
        <taxon>Cytophagales</taxon>
        <taxon>Cytophagaceae</taxon>
        <taxon>Spirosoma</taxon>
    </lineage>
</organism>
<dbReference type="KEGG" id="sfol:H3H32_36020"/>
<keyword evidence="2" id="KW-1185">Reference proteome</keyword>
<evidence type="ECO:0000313" key="2">
    <source>
        <dbReference type="Proteomes" id="UP000515369"/>
    </source>
</evidence>
<proteinExistence type="predicted"/>
<accession>A0A7G5GWH6</accession>
<protein>
    <submittedName>
        <fullName evidence="1">Uncharacterized protein</fullName>
    </submittedName>
</protein>
<dbReference type="EMBL" id="CP059732">
    <property type="protein sequence ID" value="QMW03218.1"/>
    <property type="molecule type" value="Genomic_DNA"/>
</dbReference>
<dbReference type="Proteomes" id="UP000515369">
    <property type="component" value="Chromosome"/>
</dbReference>
<dbReference type="RefSeq" id="WP_182460504.1">
    <property type="nucleotide sequence ID" value="NZ_CP059732.1"/>
</dbReference>